<dbReference type="Proteomes" id="UP000485562">
    <property type="component" value="Unassembled WGS sequence"/>
</dbReference>
<evidence type="ECO:0000313" key="2">
    <source>
        <dbReference type="EMBL" id="OQB72184.1"/>
    </source>
</evidence>
<keyword evidence="1" id="KW-0812">Transmembrane</keyword>
<keyword evidence="1" id="KW-0472">Membrane</keyword>
<evidence type="ECO:0008006" key="3">
    <source>
        <dbReference type="Google" id="ProtNLM"/>
    </source>
</evidence>
<name>A0A1V6C5R1_UNCT6</name>
<dbReference type="PROSITE" id="PS00409">
    <property type="entry name" value="PROKAR_NTER_METHYL"/>
    <property type="match status" value="1"/>
</dbReference>
<protein>
    <recommendedName>
        <fullName evidence="3">Prepilin-type N-terminal cleavage/methylation domain-containing protein</fullName>
    </recommendedName>
</protein>
<dbReference type="AlphaFoldDB" id="A0A1V6C5R1"/>
<dbReference type="Pfam" id="PF07963">
    <property type="entry name" value="N_methyl"/>
    <property type="match status" value="1"/>
</dbReference>
<organism evidence="2">
    <name type="scientific">candidate division TA06 bacterium ADurb.Bin131</name>
    <dbReference type="NCBI Taxonomy" id="1852827"/>
    <lineage>
        <taxon>Bacteria</taxon>
        <taxon>Bacteria division TA06</taxon>
    </lineage>
</organism>
<feature type="transmembrane region" description="Helical" evidence="1">
    <location>
        <begin position="12"/>
        <end position="36"/>
    </location>
</feature>
<sequence>MRLKQRKTKGFTLLETMIAVGMFAVLGIVCLENYLLNISISQKIIDQQSCMTLARQKEFEYLQDPDNIPESGDFGNVDPDAHYKIETSDITLSETVTIDSEITFNFTVVRIIVEKHGYQVSYPFVIKSSEEENQ</sequence>
<proteinExistence type="predicted"/>
<keyword evidence="1" id="KW-1133">Transmembrane helix</keyword>
<reference evidence="2" key="1">
    <citation type="submission" date="2017-02" db="EMBL/GenBank/DDBJ databases">
        <title>Delving into the versatile metabolic prowess of the omnipresent phylum Bacteroidetes.</title>
        <authorList>
            <person name="Nobu M.K."/>
            <person name="Mei R."/>
            <person name="Narihiro T."/>
            <person name="Kuroda K."/>
            <person name="Liu W.-T."/>
        </authorList>
    </citation>
    <scope>NUCLEOTIDE SEQUENCE</scope>
    <source>
        <strain evidence="2">ADurb.Bin131</strain>
    </source>
</reference>
<gene>
    <name evidence="2" type="ORF">BWX89_01427</name>
</gene>
<evidence type="ECO:0000256" key="1">
    <source>
        <dbReference type="SAM" id="Phobius"/>
    </source>
</evidence>
<accession>A0A1V6C5R1</accession>
<comment type="caution">
    <text evidence="2">The sequence shown here is derived from an EMBL/GenBank/DDBJ whole genome shotgun (WGS) entry which is preliminary data.</text>
</comment>
<dbReference type="InterPro" id="IPR012902">
    <property type="entry name" value="N_methyl_site"/>
</dbReference>
<dbReference type="EMBL" id="MWDQ01000138">
    <property type="protein sequence ID" value="OQB72184.1"/>
    <property type="molecule type" value="Genomic_DNA"/>
</dbReference>